<dbReference type="EMBL" id="PCGW01000016">
    <property type="protein sequence ID" value="PHO20130.1"/>
    <property type="molecule type" value="Genomic_DNA"/>
</dbReference>
<protein>
    <submittedName>
        <fullName evidence="1">Uncharacterized protein</fullName>
    </submittedName>
</protein>
<keyword evidence="4" id="KW-1185">Reference proteome</keyword>
<accession>A0AAC8XX05</accession>
<evidence type="ECO:0000313" key="3">
    <source>
        <dbReference type="Proteomes" id="UP000072236"/>
    </source>
</evidence>
<evidence type="ECO:0000313" key="4">
    <source>
        <dbReference type="Proteomes" id="UP000226080"/>
    </source>
</evidence>
<dbReference type="AlphaFoldDB" id="A0AAC8XX05"/>
<dbReference type="Proteomes" id="UP000072236">
    <property type="component" value="Chromosome"/>
</dbReference>
<proteinExistence type="predicted"/>
<reference evidence="2 4" key="2">
    <citation type="submission" date="2017-10" db="EMBL/GenBank/DDBJ databases">
        <title>Draft genome sequences of Aggregatibacter actinomycetemcomitans strains 310a and 310b.</title>
        <authorList>
            <person name="May A.C."/>
            <person name="Ohta H."/>
            <person name="Maeda H."/>
            <person name="Kokeguchi S."/>
            <person name="Cugini C."/>
        </authorList>
    </citation>
    <scope>NUCLEOTIDE SEQUENCE [LARGE SCALE GENOMIC DNA]</scope>
    <source>
        <strain evidence="2 4">310b</strain>
    </source>
</reference>
<name>A0AAC8XX05_AGGAC</name>
<dbReference type="EMBL" id="CP012959">
    <property type="protein sequence ID" value="AMQ93316.1"/>
    <property type="molecule type" value="Genomic_DNA"/>
</dbReference>
<evidence type="ECO:0000313" key="1">
    <source>
        <dbReference type="EMBL" id="AMQ93316.1"/>
    </source>
</evidence>
<dbReference type="Proteomes" id="UP000226080">
    <property type="component" value="Unassembled WGS sequence"/>
</dbReference>
<evidence type="ECO:0000313" key="2">
    <source>
        <dbReference type="EMBL" id="PHO20130.1"/>
    </source>
</evidence>
<organism evidence="1 3">
    <name type="scientific">Aggregatibacter actinomycetemcomitans</name>
    <name type="common">Actinobacillus actinomycetemcomitans</name>
    <name type="synonym">Haemophilus actinomycetemcomitans</name>
    <dbReference type="NCBI Taxonomy" id="714"/>
    <lineage>
        <taxon>Bacteria</taxon>
        <taxon>Pseudomonadati</taxon>
        <taxon>Pseudomonadota</taxon>
        <taxon>Gammaproteobacteria</taxon>
        <taxon>Pasteurellales</taxon>
        <taxon>Pasteurellaceae</taxon>
        <taxon>Aggregatibacter</taxon>
    </lineage>
</organism>
<dbReference type="KEGG" id="aact:ACT75_01650"/>
<gene>
    <name evidence="1" type="ORF">ACT75_01650</name>
    <name evidence="2" type="ORF">CQR80_08345</name>
</gene>
<sequence>MIKAWNILQAFLLTKNIKADKLQKSAVENQCILRYDAASLDSPFSQDIVDKIVGKKWVKILKNSNKK</sequence>
<reference evidence="1 3" key="1">
    <citation type="submission" date="2015-10" db="EMBL/GenBank/DDBJ databases">
        <title>Tn-seq of a polymicrobial infection.</title>
        <authorList>
            <person name="Stacy A."/>
            <person name="Rumbaugh K.P."/>
            <person name="Whiteley M."/>
        </authorList>
    </citation>
    <scope>NUCLEOTIDE SEQUENCE [LARGE SCALE GENOMIC DNA]</scope>
    <source>
        <strain evidence="1 3">624</strain>
    </source>
</reference>